<dbReference type="PROSITE" id="PS51819">
    <property type="entry name" value="VOC"/>
    <property type="match status" value="1"/>
</dbReference>
<dbReference type="InterPro" id="IPR029068">
    <property type="entry name" value="Glyas_Bleomycin-R_OHBP_Dase"/>
</dbReference>
<dbReference type="PANTHER" id="PTHR33993">
    <property type="entry name" value="GLYOXALASE-RELATED"/>
    <property type="match status" value="1"/>
</dbReference>
<dbReference type="InterPro" id="IPR041581">
    <property type="entry name" value="Glyoxalase_6"/>
</dbReference>
<dbReference type="Pfam" id="PF18029">
    <property type="entry name" value="Glyoxalase_6"/>
    <property type="match status" value="1"/>
</dbReference>
<evidence type="ECO:0000313" key="3">
    <source>
        <dbReference type="Proteomes" id="UP000077856"/>
    </source>
</evidence>
<name>A0A160MCZ4_9BACI</name>
<dbReference type="Proteomes" id="UP000077856">
    <property type="component" value="Chromosome"/>
</dbReference>
<dbReference type="eggNOG" id="COG3324">
    <property type="taxonomic scope" value="Bacteria"/>
</dbReference>
<dbReference type="RefSeq" id="WP_009333647.1">
    <property type="nucleotide sequence ID" value="NZ_CP015506.1"/>
</dbReference>
<gene>
    <name evidence="2" type="ORF">A361_17340</name>
</gene>
<sequence length="117" mass="13020">MAKVTGFELNSQEPEKAAEFYSNVFGWEIEEPNWGYWPVKTGNDQNQAVNGGISKGPKDYPHGTRIQIEVESIDESISLATENGATVVRDKMEFDDFYLAYLVDPVGLGFGLIQKKG</sequence>
<dbReference type="InterPro" id="IPR052164">
    <property type="entry name" value="Anthracycline_SecMetBiosynth"/>
</dbReference>
<protein>
    <recommendedName>
        <fullName evidence="1">VOC domain-containing protein</fullName>
    </recommendedName>
</protein>
<dbReference type="Gene3D" id="3.10.180.10">
    <property type="entry name" value="2,3-Dihydroxybiphenyl 1,2-Dioxygenase, domain 1"/>
    <property type="match status" value="1"/>
</dbReference>
<dbReference type="SUPFAM" id="SSF54593">
    <property type="entry name" value="Glyoxalase/Bleomycin resistance protein/Dihydroxybiphenyl dioxygenase"/>
    <property type="match status" value="1"/>
</dbReference>
<organism evidence="2 3">
    <name type="scientific">Cytobacillus oceanisediminis 2691</name>
    <dbReference type="NCBI Taxonomy" id="1196031"/>
    <lineage>
        <taxon>Bacteria</taxon>
        <taxon>Bacillati</taxon>
        <taxon>Bacillota</taxon>
        <taxon>Bacilli</taxon>
        <taxon>Bacillales</taxon>
        <taxon>Bacillaceae</taxon>
        <taxon>Cytobacillus</taxon>
    </lineage>
</organism>
<accession>A0A160MCZ4</accession>
<proteinExistence type="predicted"/>
<dbReference type="STRING" id="1196031.A361_17340"/>
<evidence type="ECO:0000259" key="1">
    <source>
        <dbReference type="PROSITE" id="PS51819"/>
    </source>
</evidence>
<reference evidence="2 3" key="1">
    <citation type="submission" date="2016-04" db="EMBL/GenBank/DDBJ databases">
        <title>Complete genome sequence of Bacillus oceanisediminis strain 2691.</title>
        <authorList>
            <person name="Jeong H."/>
            <person name="Kim H.J."/>
            <person name="Lee D.-W."/>
        </authorList>
    </citation>
    <scope>NUCLEOTIDE SEQUENCE [LARGE SCALE GENOMIC DNA]</scope>
    <source>
        <strain evidence="2 3">2691</strain>
    </source>
</reference>
<dbReference type="KEGG" id="bon:A361_17340"/>
<evidence type="ECO:0000313" key="2">
    <source>
        <dbReference type="EMBL" id="AND40840.1"/>
    </source>
</evidence>
<dbReference type="EMBL" id="CP015506">
    <property type="protein sequence ID" value="AND40840.1"/>
    <property type="molecule type" value="Genomic_DNA"/>
</dbReference>
<dbReference type="InterPro" id="IPR037523">
    <property type="entry name" value="VOC_core"/>
</dbReference>
<dbReference type="AlphaFoldDB" id="A0A160MCZ4"/>
<feature type="domain" description="VOC" evidence="1">
    <location>
        <begin position="3"/>
        <end position="115"/>
    </location>
</feature>